<keyword evidence="3" id="KW-1185">Reference proteome</keyword>
<reference evidence="2 3" key="1">
    <citation type="submission" date="2016-07" db="EMBL/GenBank/DDBJ databases">
        <title>Pervasive Adenine N6-methylation of Active Genes in Fungi.</title>
        <authorList>
            <consortium name="DOE Joint Genome Institute"/>
            <person name="Mondo S.J."/>
            <person name="Dannebaum R.O."/>
            <person name="Kuo R.C."/>
            <person name="Labutti K."/>
            <person name="Haridas S."/>
            <person name="Kuo A."/>
            <person name="Salamov A."/>
            <person name="Ahrendt S.R."/>
            <person name="Lipzen A."/>
            <person name="Sullivan W."/>
            <person name="Andreopoulos W.B."/>
            <person name="Clum A."/>
            <person name="Lindquist E."/>
            <person name="Daum C."/>
            <person name="Ramamoorthy G.K."/>
            <person name="Gryganskyi A."/>
            <person name="Culley D."/>
            <person name="Magnuson J.K."/>
            <person name="James T.Y."/>
            <person name="O'Malley M.A."/>
            <person name="Stajich J.E."/>
            <person name="Spatafora J.W."/>
            <person name="Visel A."/>
            <person name="Grigoriev I.V."/>
        </authorList>
    </citation>
    <scope>NUCLEOTIDE SEQUENCE [LARGE SCALE GENOMIC DNA]</scope>
    <source>
        <strain evidence="2 3">NRRL 1336</strain>
    </source>
</reference>
<evidence type="ECO:0000313" key="2">
    <source>
        <dbReference type="EMBL" id="ORZ07462.1"/>
    </source>
</evidence>
<dbReference type="SUPFAM" id="SSF81383">
    <property type="entry name" value="F-box domain"/>
    <property type="match status" value="1"/>
</dbReference>
<dbReference type="InterPro" id="IPR032675">
    <property type="entry name" value="LRR_dom_sf"/>
</dbReference>
<gene>
    <name evidence="2" type="ORF">BCR42DRAFT_153442</name>
</gene>
<dbReference type="EMBL" id="MCGE01000035">
    <property type="protein sequence ID" value="ORZ07462.1"/>
    <property type="molecule type" value="Genomic_DNA"/>
</dbReference>
<dbReference type="GO" id="GO:0031146">
    <property type="term" value="P:SCF-dependent proteasomal ubiquitin-dependent protein catabolic process"/>
    <property type="evidence" value="ECO:0007669"/>
    <property type="project" value="TreeGrafter"/>
</dbReference>
<name>A0A1X2I218_9FUNG</name>
<dbReference type="SUPFAM" id="SSF52047">
    <property type="entry name" value="RNI-like"/>
    <property type="match status" value="1"/>
</dbReference>
<dbReference type="InterPro" id="IPR036047">
    <property type="entry name" value="F-box-like_dom_sf"/>
</dbReference>
<dbReference type="PANTHER" id="PTHR13318">
    <property type="entry name" value="PARTNER OF PAIRED, ISOFORM B-RELATED"/>
    <property type="match status" value="1"/>
</dbReference>
<dbReference type="STRING" id="90262.A0A1X2I218"/>
<dbReference type="AlphaFoldDB" id="A0A1X2I218"/>
<dbReference type="OrthoDB" id="2125396at2759"/>
<organism evidence="2 3">
    <name type="scientific">Absidia repens</name>
    <dbReference type="NCBI Taxonomy" id="90262"/>
    <lineage>
        <taxon>Eukaryota</taxon>
        <taxon>Fungi</taxon>
        <taxon>Fungi incertae sedis</taxon>
        <taxon>Mucoromycota</taxon>
        <taxon>Mucoromycotina</taxon>
        <taxon>Mucoromycetes</taxon>
        <taxon>Mucorales</taxon>
        <taxon>Cunninghamellaceae</taxon>
        <taxon>Absidia</taxon>
    </lineage>
</organism>
<accession>A0A1X2I218</accession>
<dbReference type="Gene3D" id="3.80.10.10">
    <property type="entry name" value="Ribonuclease Inhibitor"/>
    <property type="match status" value="2"/>
</dbReference>
<sequence>MLRSTAPHPTVTTEQPSSSSNTHNNEGCKSLPFSNKGKGDCRRLPQLPTEIILLVLQQLPWSNHQPTLHACTVVNKLFYSTINPLLWNKPTLPSATNVQRLLTCLDLHASQDPGQTPGQHIRQLRLHGNFVTDAHLLRLLPLVPQLTSLELSCSTQLTATSIQWIPRYCQHLMSLHLVRITLTPSILTSMGQYCRQFQKLFLGDCTMRQPNMFMPLVQHCPLKDLTMMNCHMLGNEETTLMDIIHCHHLTSLYLSGLERSMNQLLLLAAAPTTTTSPNNTNTETAAVAAAAAKTTTTTHAWPHLAKFVARDGLYIDERTWISFIKTHPQLREISLGDAFGLTDDSLDAMGARWLPHLTHLRVVDNKKITPGGVQRWIQNASSCLVSVELIHCDRIQDHDFPDLVYPAVFGQIALDEIDIGRMRETNKAQMLE</sequence>
<evidence type="ECO:0000256" key="1">
    <source>
        <dbReference type="SAM" id="MobiDB-lite"/>
    </source>
</evidence>
<dbReference type="GO" id="GO:0019005">
    <property type="term" value="C:SCF ubiquitin ligase complex"/>
    <property type="evidence" value="ECO:0007669"/>
    <property type="project" value="TreeGrafter"/>
</dbReference>
<evidence type="ECO:0000313" key="3">
    <source>
        <dbReference type="Proteomes" id="UP000193560"/>
    </source>
</evidence>
<protein>
    <submittedName>
        <fullName evidence="2">Uncharacterized protein</fullName>
    </submittedName>
</protein>
<comment type="caution">
    <text evidence="2">The sequence shown here is derived from an EMBL/GenBank/DDBJ whole genome shotgun (WGS) entry which is preliminary data.</text>
</comment>
<feature type="compositionally biased region" description="Polar residues" evidence="1">
    <location>
        <begin position="10"/>
        <end position="27"/>
    </location>
</feature>
<dbReference type="Proteomes" id="UP000193560">
    <property type="component" value="Unassembled WGS sequence"/>
</dbReference>
<proteinExistence type="predicted"/>
<feature type="region of interest" description="Disordered" evidence="1">
    <location>
        <begin position="1"/>
        <end position="35"/>
    </location>
</feature>